<name>A0ABC8Y1N9_9POAL</name>
<dbReference type="SUPFAM" id="SSF53474">
    <property type="entry name" value="alpha/beta-Hydrolases"/>
    <property type="match status" value="1"/>
</dbReference>
<dbReference type="PRINTS" id="PR00724">
    <property type="entry name" value="CRBOXYPTASEC"/>
</dbReference>
<reference evidence="4 5" key="2">
    <citation type="submission" date="2024-10" db="EMBL/GenBank/DDBJ databases">
        <authorList>
            <person name="Ryan C."/>
        </authorList>
    </citation>
    <scope>NUCLEOTIDE SEQUENCE [LARGE SCALE GENOMIC DNA]</scope>
</reference>
<sequence>MASELLSMHAGGRRRRRRRHHVSLLLHLAACLLLLPQPPLARAASVVTHLPGFDGPLPFYMETGYVSVEETGTELFYYFVKSERSPRTDPVLLWLTGGPRCSAFSGLGFEVGPIKFVVEPFTPHNGTSPKLYYNPYSWTQMASILFLDSPVGSGFSYARDPKGYDVGDYSSSLQIVTFLKKWFNDHPQYLSNPFYIGGDSYAGKVTPLIAQYISEGIEQRTQPHINLKGYLVGNPITDPNFDKNYIIPASHGFGIISDQLYEAAVRNCKGNYVNPANILCAEVLDVINDLISEIAQAHILYKLCTEAAPKPIDVDASIRRFISEESIRLGAPPARPSLDCFGTIGEWIRCIKGLPCTEDLPSSIEYHYSLTTRGYRALVYSGDHDLMVPFLGTHAWIRSLNFSIVDDWRAWHLDGQAAGFTITYANNLTFATVKGGGHTAPEYQPKESFAMAQRWLDNKPL</sequence>
<evidence type="ECO:0000256" key="1">
    <source>
        <dbReference type="ARBA" id="ARBA00009431"/>
    </source>
</evidence>
<accession>A0ABC8Y1N9</accession>
<gene>
    <name evidence="4" type="ORF">URODEC1_LOCUS29480</name>
</gene>
<evidence type="ECO:0000313" key="4">
    <source>
        <dbReference type="EMBL" id="CAL4935729.1"/>
    </source>
</evidence>
<evidence type="ECO:0000313" key="5">
    <source>
        <dbReference type="Proteomes" id="UP001497457"/>
    </source>
</evidence>
<dbReference type="PANTHER" id="PTHR11802">
    <property type="entry name" value="SERINE PROTEASE FAMILY S10 SERINE CARBOXYPEPTIDASE"/>
    <property type="match status" value="1"/>
</dbReference>
<evidence type="ECO:0000256" key="2">
    <source>
        <dbReference type="ARBA" id="ARBA00023180"/>
    </source>
</evidence>
<proteinExistence type="inferred from homology"/>
<dbReference type="Gene3D" id="3.40.50.12670">
    <property type="match status" value="1"/>
</dbReference>
<keyword evidence="5" id="KW-1185">Reference proteome</keyword>
<dbReference type="InterPro" id="IPR001563">
    <property type="entry name" value="Peptidase_S10"/>
</dbReference>
<reference evidence="5" key="1">
    <citation type="submission" date="2024-06" db="EMBL/GenBank/DDBJ databases">
        <authorList>
            <person name="Ryan C."/>
        </authorList>
    </citation>
    <scope>NUCLEOTIDE SEQUENCE [LARGE SCALE GENOMIC DNA]</scope>
</reference>
<dbReference type="Proteomes" id="UP001497457">
    <property type="component" value="Chromosome 15b"/>
</dbReference>
<feature type="chain" id="PRO_5044858412" evidence="3">
    <location>
        <begin position="44"/>
        <end position="461"/>
    </location>
</feature>
<protein>
    <submittedName>
        <fullName evidence="4">Uncharacterized protein</fullName>
    </submittedName>
</protein>
<dbReference type="PROSITE" id="PS00560">
    <property type="entry name" value="CARBOXYPEPT_SER_HIS"/>
    <property type="match status" value="1"/>
</dbReference>
<keyword evidence="3" id="KW-0732">Signal</keyword>
<feature type="signal peptide" evidence="3">
    <location>
        <begin position="1"/>
        <end position="43"/>
    </location>
</feature>
<dbReference type="InterPro" id="IPR029058">
    <property type="entry name" value="AB_hydrolase_fold"/>
</dbReference>
<dbReference type="FunFam" id="3.40.50.12670:FF:000002">
    <property type="entry name" value="Carboxypeptidase"/>
    <property type="match status" value="1"/>
</dbReference>
<dbReference type="EMBL" id="OZ075125">
    <property type="protein sequence ID" value="CAL4935729.1"/>
    <property type="molecule type" value="Genomic_DNA"/>
</dbReference>
<dbReference type="Gene3D" id="3.40.50.1820">
    <property type="entry name" value="alpha/beta hydrolase"/>
    <property type="match status" value="1"/>
</dbReference>
<dbReference type="AlphaFoldDB" id="A0ABC8Y1N9"/>
<comment type="similarity">
    <text evidence="1">Belongs to the peptidase S10 family.</text>
</comment>
<dbReference type="PANTHER" id="PTHR11802:SF461">
    <property type="entry name" value="OS02G0687900 PROTEIN"/>
    <property type="match status" value="1"/>
</dbReference>
<dbReference type="FunFam" id="3.40.50.1820:FF:000581">
    <property type="entry name" value="Os11g0431400 protein"/>
    <property type="match status" value="1"/>
</dbReference>
<evidence type="ECO:0000256" key="3">
    <source>
        <dbReference type="SAM" id="SignalP"/>
    </source>
</evidence>
<dbReference type="InterPro" id="IPR033124">
    <property type="entry name" value="Ser_caboxypep_his_AS"/>
</dbReference>
<keyword evidence="2" id="KW-0325">Glycoprotein</keyword>
<organism evidence="4 5">
    <name type="scientific">Urochloa decumbens</name>
    <dbReference type="NCBI Taxonomy" id="240449"/>
    <lineage>
        <taxon>Eukaryota</taxon>
        <taxon>Viridiplantae</taxon>
        <taxon>Streptophyta</taxon>
        <taxon>Embryophyta</taxon>
        <taxon>Tracheophyta</taxon>
        <taxon>Spermatophyta</taxon>
        <taxon>Magnoliopsida</taxon>
        <taxon>Liliopsida</taxon>
        <taxon>Poales</taxon>
        <taxon>Poaceae</taxon>
        <taxon>PACMAD clade</taxon>
        <taxon>Panicoideae</taxon>
        <taxon>Panicodae</taxon>
        <taxon>Paniceae</taxon>
        <taxon>Melinidinae</taxon>
        <taxon>Urochloa</taxon>
    </lineage>
</organism>
<dbReference type="Pfam" id="PF00450">
    <property type="entry name" value="Peptidase_S10"/>
    <property type="match status" value="1"/>
</dbReference>